<keyword evidence="2" id="KW-1185">Reference proteome</keyword>
<evidence type="ECO:0000313" key="1">
    <source>
        <dbReference type="EMBL" id="GAX76710.1"/>
    </source>
</evidence>
<dbReference type="Proteomes" id="UP000232323">
    <property type="component" value="Unassembled WGS sequence"/>
</dbReference>
<accession>A0A250X1U4</accession>
<dbReference type="OrthoDB" id="44749at2759"/>
<dbReference type="AlphaFoldDB" id="A0A250X1U4"/>
<organism evidence="1 2">
    <name type="scientific">Chlamydomonas eustigma</name>
    <dbReference type="NCBI Taxonomy" id="1157962"/>
    <lineage>
        <taxon>Eukaryota</taxon>
        <taxon>Viridiplantae</taxon>
        <taxon>Chlorophyta</taxon>
        <taxon>core chlorophytes</taxon>
        <taxon>Chlorophyceae</taxon>
        <taxon>CS clade</taxon>
        <taxon>Chlamydomonadales</taxon>
        <taxon>Chlamydomonadaceae</taxon>
        <taxon>Chlamydomonas</taxon>
    </lineage>
</organism>
<evidence type="ECO:0000313" key="2">
    <source>
        <dbReference type="Proteomes" id="UP000232323"/>
    </source>
</evidence>
<proteinExistence type="predicted"/>
<dbReference type="EMBL" id="BEGY01000019">
    <property type="protein sequence ID" value="GAX76710.1"/>
    <property type="molecule type" value="Genomic_DNA"/>
</dbReference>
<gene>
    <name evidence="1" type="ORF">CEUSTIGMA_g4156.t1</name>
</gene>
<comment type="caution">
    <text evidence="1">The sequence shown here is derived from an EMBL/GenBank/DDBJ whole genome shotgun (WGS) entry which is preliminary data.</text>
</comment>
<name>A0A250X1U4_9CHLO</name>
<dbReference type="STRING" id="1157962.A0A250X1U4"/>
<reference evidence="1 2" key="1">
    <citation type="submission" date="2017-08" db="EMBL/GenBank/DDBJ databases">
        <title>Acidophilic green algal genome provides insights into adaptation to an acidic environment.</title>
        <authorList>
            <person name="Hirooka S."/>
            <person name="Hirose Y."/>
            <person name="Kanesaki Y."/>
            <person name="Higuchi S."/>
            <person name="Fujiwara T."/>
            <person name="Onuma R."/>
            <person name="Era A."/>
            <person name="Ohbayashi R."/>
            <person name="Uzuka A."/>
            <person name="Nozaki H."/>
            <person name="Yoshikawa H."/>
            <person name="Miyagishima S.Y."/>
        </authorList>
    </citation>
    <scope>NUCLEOTIDE SEQUENCE [LARGE SCALE GENOMIC DNA]</scope>
    <source>
        <strain evidence="1 2">NIES-2499</strain>
    </source>
</reference>
<protein>
    <submittedName>
        <fullName evidence="1">Uncharacterized protein</fullName>
    </submittedName>
</protein>
<sequence>MLRSCTRRSVQVNALNRRDILGISLSGALVLYSGEAKAASLSDLPKEWAWAATAPQPILFPRKPLNQRFAVLLMRASYEAVDDLDFMPMDQFQKSFWLFRQGEQESYNLQYSPLKPRTGDLTDPLYFDFIAFSQYAVIGKEIPKGAQVFKEFCEECPDQSRVVRRDPANADNALLPKLFSKAVGDKIYEGLLNGFRDEVFGAPAPLPKMSSMQQVVSGVKELSDVLVKSGFALKSEVVPLDESSFRMSLQGPANLWSVSALNYRRSPVVNHYDIFAVEAFLRASGKQVECETSYTDVGVEHVWKIMA</sequence>